<sequence>MGAYTHRRLRAALVFILRPLSLAVLLTLVCRLLFSSSPFPTPKTTSLPPSPKPPTKALVLASTSTLPPSDTAWLSSIPPSWSIHLYNTDLPGVVPIQKGNEAMPYLTYIIDHYASLPDIIFFHHSHATSWHQSLSSLDEVLLLRPQYIQKTGYASPRCLPGCENLIPIADYAVDFDLFHRVGRDVQLASLFDEFVNRSAGERVPERIAAPCCAQFVVTRERVLRRGREWWVRLREWLVATPLGDLESGRLLEWTWHFWMGAGEEFCPEERACRCHLFGIGECEEFFELEGGMGG</sequence>
<dbReference type="EMBL" id="KV875100">
    <property type="protein sequence ID" value="OIW26882.1"/>
    <property type="molecule type" value="Genomic_DNA"/>
</dbReference>
<dbReference type="Pfam" id="PF11913">
    <property type="entry name" value="DUF3431"/>
    <property type="match status" value="1"/>
</dbReference>
<dbReference type="OrthoDB" id="426718at2759"/>
<accession>A0A1J7JGX6</accession>
<dbReference type="PANTHER" id="PTHR37490:SF2">
    <property type="match status" value="1"/>
</dbReference>
<keyword evidence="3" id="KW-1185">Reference proteome</keyword>
<organism evidence="2 3">
    <name type="scientific">Coniochaeta ligniaria NRRL 30616</name>
    <dbReference type="NCBI Taxonomy" id="1408157"/>
    <lineage>
        <taxon>Eukaryota</taxon>
        <taxon>Fungi</taxon>
        <taxon>Dikarya</taxon>
        <taxon>Ascomycota</taxon>
        <taxon>Pezizomycotina</taxon>
        <taxon>Sordariomycetes</taxon>
        <taxon>Sordariomycetidae</taxon>
        <taxon>Coniochaetales</taxon>
        <taxon>Coniochaetaceae</taxon>
        <taxon>Coniochaeta</taxon>
    </lineage>
</organism>
<dbReference type="PANTHER" id="PTHR37490">
    <property type="entry name" value="EXPRESSED PROTEIN"/>
    <property type="match status" value="1"/>
</dbReference>
<feature type="transmembrane region" description="Helical" evidence="1">
    <location>
        <begin position="12"/>
        <end position="34"/>
    </location>
</feature>
<protein>
    <submittedName>
        <fullName evidence="2">Uncharacterized protein</fullName>
    </submittedName>
</protein>
<keyword evidence="1" id="KW-1133">Transmembrane helix</keyword>
<dbReference type="InParanoid" id="A0A1J7JGX6"/>
<evidence type="ECO:0000256" key="1">
    <source>
        <dbReference type="SAM" id="Phobius"/>
    </source>
</evidence>
<evidence type="ECO:0000313" key="3">
    <source>
        <dbReference type="Proteomes" id="UP000182658"/>
    </source>
</evidence>
<dbReference type="AlphaFoldDB" id="A0A1J7JGX6"/>
<proteinExistence type="predicted"/>
<evidence type="ECO:0000313" key="2">
    <source>
        <dbReference type="EMBL" id="OIW26882.1"/>
    </source>
</evidence>
<keyword evidence="1" id="KW-0472">Membrane</keyword>
<dbReference type="Proteomes" id="UP000182658">
    <property type="component" value="Unassembled WGS sequence"/>
</dbReference>
<dbReference type="InterPro" id="IPR021838">
    <property type="entry name" value="DUF3431"/>
</dbReference>
<name>A0A1J7JGX6_9PEZI</name>
<reference evidence="2 3" key="1">
    <citation type="submission" date="2016-10" db="EMBL/GenBank/DDBJ databases">
        <title>Draft genome sequence of Coniochaeta ligniaria NRRL30616, a lignocellulolytic fungus for bioabatement of inhibitors in plant biomass hydrolysates.</title>
        <authorList>
            <consortium name="DOE Joint Genome Institute"/>
            <person name="Jimenez D.J."/>
            <person name="Hector R.E."/>
            <person name="Riley R."/>
            <person name="Sun H."/>
            <person name="Grigoriev I.V."/>
            <person name="Van Elsas J.D."/>
            <person name="Nichols N.N."/>
        </authorList>
    </citation>
    <scope>NUCLEOTIDE SEQUENCE [LARGE SCALE GENOMIC DNA]</scope>
    <source>
        <strain evidence="2 3">NRRL 30616</strain>
    </source>
</reference>
<gene>
    <name evidence="2" type="ORF">CONLIGDRAFT_683831</name>
</gene>
<keyword evidence="1" id="KW-0812">Transmembrane</keyword>